<sequence length="340" mass="37686">MAIIELKTNAFVIKANVLNASAGYLIEAHMELAPEGTSIGIWIVNTNILPYGGSCEIEDAIWGEKKVTTNGWNDEGFRTSTDTSYDWKEQLNYRIVQTNAEGKEILLYYGSEEENYIKVKPGIDADGYNVTIKIQIYDIFIDYTECTKNIGQILPDYTTSDQTSISSFLHSSVESVDYYWKTGNVKQVAMNAEVAGTPVTDLNTTTTIFDTEPAQWVNIGVEILSDGRNVTKSFDELWDMYQHPDYGDVITQSDIIEQLTNFSTILAETSNIVDGTSTVNLDQVANSIGTIIGNKLFTANSSASKAFDGNKGLLEKLKILADNETYPKYEDYISTCQGAS</sequence>
<dbReference type="PANTHER" id="PTHR46730">
    <property type="entry name" value="POLYCYSTIN-1"/>
    <property type="match status" value="1"/>
</dbReference>
<evidence type="ECO:0000313" key="7">
    <source>
        <dbReference type="EMBL" id="CAG2251685.1"/>
    </source>
</evidence>
<dbReference type="GO" id="GO:0005261">
    <property type="term" value="F:monoatomic cation channel activity"/>
    <property type="evidence" value="ECO:0007669"/>
    <property type="project" value="TreeGrafter"/>
</dbReference>
<evidence type="ECO:0000256" key="5">
    <source>
        <dbReference type="ARBA" id="ARBA00023136"/>
    </source>
</evidence>
<keyword evidence="3" id="KW-0677">Repeat</keyword>
<keyword evidence="5" id="KW-0472">Membrane</keyword>
<evidence type="ECO:0000259" key="6">
    <source>
        <dbReference type="Pfam" id="PF02010"/>
    </source>
</evidence>
<dbReference type="EMBL" id="CAJPWZ010003097">
    <property type="protein sequence ID" value="CAG2251685.1"/>
    <property type="molecule type" value="Genomic_DNA"/>
</dbReference>
<name>A0A8S3VC62_MYTED</name>
<dbReference type="Pfam" id="PF02010">
    <property type="entry name" value="REJ"/>
    <property type="match status" value="1"/>
</dbReference>
<keyword evidence="2" id="KW-0812">Transmembrane</keyword>
<dbReference type="AlphaFoldDB" id="A0A8S3VC62"/>
<evidence type="ECO:0000256" key="1">
    <source>
        <dbReference type="ARBA" id="ARBA00004370"/>
    </source>
</evidence>
<gene>
    <name evidence="7" type="ORF">MEDL_63396</name>
</gene>
<dbReference type="GO" id="GO:0006816">
    <property type="term" value="P:calcium ion transport"/>
    <property type="evidence" value="ECO:0007669"/>
    <property type="project" value="TreeGrafter"/>
</dbReference>
<comment type="subcellular location">
    <subcellularLocation>
        <location evidence="1">Membrane</location>
    </subcellularLocation>
</comment>
<evidence type="ECO:0000256" key="4">
    <source>
        <dbReference type="ARBA" id="ARBA00022989"/>
    </source>
</evidence>
<comment type="caution">
    <text evidence="7">The sequence shown here is derived from an EMBL/GenBank/DDBJ whole genome shotgun (WGS) entry which is preliminary data.</text>
</comment>
<accession>A0A8S3VC62</accession>
<evidence type="ECO:0000313" key="8">
    <source>
        <dbReference type="Proteomes" id="UP000683360"/>
    </source>
</evidence>
<evidence type="ECO:0000256" key="2">
    <source>
        <dbReference type="ARBA" id="ARBA00022692"/>
    </source>
</evidence>
<dbReference type="OrthoDB" id="10518847at2759"/>
<evidence type="ECO:0000256" key="3">
    <source>
        <dbReference type="ARBA" id="ARBA00022737"/>
    </source>
</evidence>
<dbReference type="PANTHER" id="PTHR46730:SF1">
    <property type="entry name" value="PLAT DOMAIN-CONTAINING PROTEIN"/>
    <property type="match status" value="1"/>
</dbReference>
<keyword evidence="8" id="KW-1185">Reference proteome</keyword>
<dbReference type="GO" id="GO:0005886">
    <property type="term" value="C:plasma membrane"/>
    <property type="evidence" value="ECO:0007669"/>
    <property type="project" value="TreeGrafter"/>
</dbReference>
<dbReference type="Proteomes" id="UP000683360">
    <property type="component" value="Unassembled WGS sequence"/>
</dbReference>
<proteinExistence type="predicted"/>
<organism evidence="7 8">
    <name type="scientific">Mytilus edulis</name>
    <name type="common">Blue mussel</name>
    <dbReference type="NCBI Taxonomy" id="6550"/>
    <lineage>
        <taxon>Eukaryota</taxon>
        <taxon>Metazoa</taxon>
        <taxon>Spiralia</taxon>
        <taxon>Lophotrochozoa</taxon>
        <taxon>Mollusca</taxon>
        <taxon>Bivalvia</taxon>
        <taxon>Autobranchia</taxon>
        <taxon>Pteriomorphia</taxon>
        <taxon>Mytilida</taxon>
        <taxon>Mytiloidea</taxon>
        <taxon>Mytilidae</taxon>
        <taxon>Mytilinae</taxon>
        <taxon>Mytilus</taxon>
    </lineage>
</organism>
<keyword evidence="4" id="KW-1133">Transmembrane helix</keyword>
<dbReference type="InterPro" id="IPR002859">
    <property type="entry name" value="PKD/REJ-like"/>
</dbReference>
<protein>
    <recommendedName>
        <fullName evidence="6">PKD/REJ-like domain-containing protein</fullName>
    </recommendedName>
</protein>
<reference evidence="7" key="1">
    <citation type="submission" date="2021-03" db="EMBL/GenBank/DDBJ databases">
        <authorList>
            <person name="Bekaert M."/>
        </authorList>
    </citation>
    <scope>NUCLEOTIDE SEQUENCE</scope>
</reference>
<feature type="domain" description="PKD/REJ-like" evidence="6">
    <location>
        <begin position="8"/>
        <end position="177"/>
    </location>
</feature>